<comment type="caution">
    <text evidence="1">The sequence shown here is derived from an EMBL/GenBank/DDBJ whole genome shotgun (WGS) entry which is preliminary data.</text>
</comment>
<evidence type="ECO:0000313" key="2">
    <source>
        <dbReference type="Proteomes" id="UP000566324"/>
    </source>
</evidence>
<dbReference type="EMBL" id="JACHNZ010000008">
    <property type="protein sequence ID" value="MBB4631414.1"/>
    <property type="molecule type" value="Genomic_DNA"/>
</dbReference>
<reference evidence="1 2" key="1">
    <citation type="submission" date="2020-08" db="EMBL/GenBank/DDBJ databases">
        <title>Genomic Encyclopedia of Type Strains, Phase IV (KMG-IV): sequencing the most valuable type-strain genomes for metagenomic binning, comparative biology and taxonomic classification.</title>
        <authorList>
            <person name="Goeker M."/>
        </authorList>
    </citation>
    <scope>NUCLEOTIDE SEQUENCE [LARGE SCALE GENOMIC DNA]</scope>
    <source>
        <strain evidence="1 2">DSM 17328</strain>
    </source>
</reference>
<organism evidence="1 2">
    <name type="scientific">Sphingosinicella soli</name>
    <dbReference type="NCBI Taxonomy" id="333708"/>
    <lineage>
        <taxon>Bacteria</taxon>
        <taxon>Pseudomonadati</taxon>
        <taxon>Pseudomonadota</taxon>
        <taxon>Alphaproteobacteria</taxon>
        <taxon>Sphingomonadales</taxon>
        <taxon>Sphingosinicellaceae</taxon>
        <taxon>Sphingosinicella</taxon>
    </lineage>
</organism>
<gene>
    <name evidence="1" type="ORF">GGQ98_001022</name>
</gene>
<evidence type="ECO:0000313" key="1">
    <source>
        <dbReference type="EMBL" id="MBB4631414.1"/>
    </source>
</evidence>
<keyword evidence="2" id="KW-1185">Reference proteome</keyword>
<sequence length="79" mass="8177">MACECRSCAAFSLAGRVSEAKALLDAINVGGLLDAGQGEDAQMAGRAILDVVLKRLTDGVEDARRLPACGALSREDRAS</sequence>
<proteinExistence type="predicted"/>
<dbReference type="AlphaFoldDB" id="A0A7W7F681"/>
<dbReference type="RefSeq" id="WP_184066063.1">
    <property type="nucleotide sequence ID" value="NZ_JACHNZ010000008.1"/>
</dbReference>
<name>A0A7W7F681_9SPHN</name>
<accession>A0A7W7F681</accession>
<protein>
    <submittedName>
        <fullName evidence="1">Uncharacterized protein</fullName>
    </submittedName>
</protein>
<dbReference type="Proteomes" id="UP000566324">
    <property type="component" value="Unassembled WGS sequence"/>
</dbReference>